<proteinExistence type="predicted"/>
<name>A0ABQ5KR60_9EUKA</name>
<sequence length="136" mass="15740">MQKGGSKPIELCLSSTVCRLIRFYSQAKDRDLPLMDLLRKQLAPSTGDELFARLKKIEFQWKNDLNCIHKYNSSFLEVYDSAPDTKIYVKVIYIRKLSGPLYDLIDDGVTDIDELDRTLLMIAKRLLDGRHTTQNQ</sequence>
<dbReference type="Proteomes" id="UP001057375">
    <property type="component" value="Unassembled WGS sequence"/>
</dbReference>
<reference evidence="1" key="1">
    <citation type="submission" date="2022-03" db="EMBL/GenBank/DDBJ databases">
        <title>Draft genome sequence of Aduncisulcus paluster, a free-living microaerophilic Fornicata.</title>
        <authorList>
            <person name="Yuyama I."/>
            <person name="Kume K."/>
            <person name="Tamura T."/>
            <person name="Inagaki Y."/>
            <person name="Hashimoto T."/>
        </authorList>
    </citation>
    <scope>NUCLEOTIDE SEQUENCE</scope>
    <source>
        <strain evidence="1">NY0171</strain>
    </source>
</reference>
<gene>
    <name evidence="1" type="ORF">ADUPG1_008212</name>
</gene>
<evidence type="ECO:0000313" key="1">
    <source>
        <dbReference type="EMBL" id="GKT34954.1"/>
    </source>
</evidence>
<organism evidence="1 2">
    <name type="scientific">Aduncisulcus paluster</name>
    <dbReference type="NCBI Taxonomy" id="2918883"/>
    <lineage>
        <taxon>Eukaryota</taxon>
        <taxon>Metamonada</taxon>
        <taxon>Carpediemonas-like organisms</taxon>
        <taxon>Aduncisulcus</taxon>
    </lineage>
</organism>
<accession>A0ABQ5KR60</accession>
<keyword evidence="2" id="KW-1185">Reference proteome</keyword>
<evidence type="ECO:0000313" key="2">
    <source>
        <dbReference type="Proteomes" id="UP001057375"/>
    </source>
</evidence>
<protein>
    <submittedName>
        <fullName evidence="1">Uncharacterized protein</fullName>
    </submittedName>
</protein>
<dbReference type="EMBL" id="BQXS01010891">
    <property type="protein sequence ID" value="GKT34954.1"/>
    <property type="molecule type" value="Genomic_DNA"/>
</dbReference>
<comment type="caution">
    <text evidence="1">The sequence shown here is derived from an EMBL/GenBank/DDBJ whole genome shotgun (WGS) entry which is preliminary data.</text>
</comment>